<name>A0A1G4G715_9BACT</name>
<feature type="domain" description="Acyl-ACP thioesterase-like C-terminal" evidence="9">
    <location>
        <begin position="152"/>
        <end position="225"/>
    </location>
</feature>
<keyword evidence="2" id="KW-0444">Lipid biosynthesis</keyword>
<feature type="domain" description="Acyl-ACP thioesterase N-terminal hotdog" evidence="8">
    <location>
        <begin position="4"/>
        <end position="122"/>
    </location>
</feature>
<evidence type="ECO:0000313" key="10">
    <source>
        <dbReference type="EMBL" id="SCM57680.1"/>
    </source>
</evidence>
<dbReference type="GO" id="GO:0016297">
    <property type="term" value="F:fatty acyl-[ACP] hydrolase activity"/>
    <property type="evidence" value="ECO:0007669"/>
    <property type="project" value="InterPro"/>
</dbReference>
<evidence type="ECO:0000256" key="2">
    <source>
        <dbReference type="ARBA" id="ARBA00022516"/>
    </source>
</evidence>
<keyword evidence="11" id="KW-1185">Reference proteome</keyword>
<comment type="similarity">
    <text evidence="1">Belongs to the acyl-ACP thioesterase family.</text>
</comment>
<evidence type="ECO:0000256" key="5">
    <source>
        <dbReference type="ARBA" id="ARBA00022946"/>
    </source>
</evidence>
<evidence type="ECO:0000256" key="4">
    <source>
        <dbReference type="ARBA" id="ARBA00022832"/>
    </source>
</evidence>
<sequence>MEKKRKYQFQISAQYIDFRKKVSLSSLFDMILKTAGQDADNNGFGVLKLQSLDYTWVLSRFILDVERLPLENETITIETWIQDVETLFTTRNFRITNGDDRLIGYASSSWAVIDMRTRRSVQLDTLPSLNEFILPESTPIGTPGRIANVNGKIANRFEVKYSHIDVNRHASSPFYIQWIADCFSLDFYLQQRLKRFEINFLKEITFGDTGVVYREQKSINDYLFQLVTAEKGVACRARMLFEEVEPGS</sequence>
<dbReference type="InterPro" id="IPR029069">
    <property type="entry name" value="HotDog_dom_sf"/>
</dbReference>
<dbReference type="KEGG" id="pmuc:ING2E5A_1458"/>
<dbReference type="InterPro" id="IPR045023">
    <property type="entry name" value="FATA/B"/>
</dbReference>
<keyword evidence="6" id="KW-0443">Lipid metabolism</keyword>
<evidence type="ECO:0000313" key="11">
    <source>
        <dbReference type="Proteomes" id="UP000178485"/>
    </source>
</evidence>
<organism evidence="10 11">
    <name type="scientific">Petrimonas mucosa</name>
    <dbReference type="NCBI Taxonomy" id="1642646"/>
    <lineage>
        <taxon>Bacteria</taxon>
        <taxon>Pseudomonadati</taxon>
        <taxon>Bacteroidota</taxon>
        <taxon>Bacteroidia</taxon>
        <taxon>Bacteroidales</taxon>
        <taxon>Dysgonomonadaceae</taxon>
        <taxon>Petrimonas</taxon>
    </lineage>
</organism>
<dbReference type="Pfam" id="PF20791">
    <property type="entry name" value="Acyl-ACP_TE_C"/>
    <property type="match status" value="1"/>
</dbReference>
<dbReference type="Pfam" id="PF01643">
    <property type="entry name" value="Acyl-ACP_TE"/>
    <property type="match status" value="1"/>
</dbReference>
<dbReference type="PANTHER" id="PTHR31727">
    <property type="entry name" value="OLEOYL-ACYL CARRIER PROTEIN THIOESTERASE 1, CHLOROPLASTIC"/>
    <property type="match status" value="1"/>
</dbReference>
<dbReference type="SUPFAM" id="SSF54637">
    <property type="entry name" value="Thioesterase/thiol ester dehydrase-isomerase"/>
    <property type="match status" value="2"/>
</dbReference>
<keyword evidence="4" id="KW-0276">Fatty acid metabolism</keyword>
<dbReference type="Gene3D" id="3.10.129.10">
    <property type="entry name" value="Hotdog Thioesterase"/>
    <property type="match status" value="2"/>
</dbReference>
<evidence type="ECO:0000259" key="8">
    <source>
        <dbReference type="Pfam" id="PF01643"/>
    </source>
</evidence>
<keyword evidence="7" id="KW-0275">Fatty acid biosynthesis</keyword>
<dbReference type="AlphaFoldDB" id="A0A1G4G715"/>
<dbReference type="GO" id="GO:0000036">
    <property type="term" value="F:acyl carrier activity"/>
    <property type="evidence" value="ECO:0007669"/>
    <property type="project" value="TreeGrafter"/>
</dbReference>
<evidence type="ECO:0000256" key="3">
    <source>
        <dbReference type="ARBA" id="ARBA00022801"/>
    </source>
</evidence>
<accession>A0A1G4G715</accession>
<dbReference type="PANTHER" id="PTHR31727:SF6">
    <property type="entry name" value="OLEOYL-ACYL CARRIER PROTEIN THIOESTERASE 1, CHLOROPLASTIC"/>
    <property type="match status" value="1"/>
</dbReference>
<dbReference type="RefSeq" id="WP_071136801.1">
    <property type="nucleotide sequence ID" value="NZ_DUQN01000058.1"/>
</dbReference>
<dbReference type="InterPro" id="IPR002864">
    <property type="entry name" value="Acyl-ACP_thioesterase_NHD"/>
</dbReference>
<evidence type="ECO:0000256" key="7">
    <source>
        <dbReference type="ARBA" id="ARBA00023160"/>
    </source>
</evidence>
<reference evidence="10 11" key="1">
    <citation type="submission" date="2016-08" db="EMBL/GenBank/DDBJ databases">
        <authorList>
            <person name="Seilhamer J.J."/>
        </authorList>
    </citation>
    <scope>NUCLEOTIDE SEQUENCE [LARGE SCALE GENOMIC DNA]</scope>
    <source>
        <strain evidence="10">ING2-E5A</strain>
    </source>
</reference>
<dbReference type="STRING" id="1642646.ING2E5A_1458"/>
<protein>
    <submittedName>
        <fullName evidence="10">Acyl-acp thioesterase</fullName>
    </submittedName>
</protein>
<dbReference type="EMBL" id="LT608328">
    <property type="protein sequence ID" value="SCM57680.1"/>
    <property type="molecule type" value="Genomic_DNA"/>
</dbReference>
<dbReference type="Proteomes" id="UP000178485">
    <property type="component" value="Chromosome i"/>
</dbReference>
<keyword evidence="5" id="KW-0809">Transit peptide</keyword>
<evidence type="ECO:0000259" key="9">
    <source>
        <dbReference type="Pfam" id="PF20791"/>
    </source>
</evidence>
<evidence type="ECO:0000256" key="6">
    <source>
        <dbReference type="ARBA" id="ARBA00023098"/>
    </source>
</evidence>
<dbReference type="InterPro" id="IPR049427">
    <property type="entry name" value="Acyl-ACP_TE_C"/>
</dbReference>
<keyword evidence="3" id="KW-0378">Hydrolase</keyword>
<evidence type="ECO:0000256" key="1">
    <source>
        <dbReference type="ARBA" id="ARBA00006500"/>
    </source>
</evidence>
<dbReference type="CDD" id="cd00586">
    <property type="entry name" value="4HBT"/>
    <property type="match status" value="1"/>
</dbReference>
<gene>
    <name evidence="10" type="ORF">ING2E5A_1458</name>
</gene>
<proteinExistence type="inferred from homology"/>